<dbReference type="Gene3D" id="3.30.420.270">
    <property type="match status" value="1"/>
</dbReference>
<evidence type="ECO:0000256" key="6">
    <source>
        <dbReference type="ARBA" id="ARBA00022475"/>
    </source>
</evidence>
<proteinExistence type="inferred from homology"/>
<dbReference type="GO" id="GO:0005886">
    <property type="term" value="C:plasma membrane"/>
    <property type="evidence" value="ECO:0007669"/>
    <property type="project" value="UniProtKB-SubCell"/>
</dbReference>
<evidence type="ECO:0000313" key="15">
    <source>
        <dbReference type="Proteomes" id="UP000230709"/>
    </source>
</evidence>
<evidence type="ECO:0000256" key="5">
    <source>
        <dbReference type="ARBA" id="ARBA00022448"/>
    </source>
</evidence>
<dbReference type="AlphaFoldDB" id="A0A2D2D460"/>
<dbReference type="Proteomes" id="UP000230709">
    <property type="component" value="Chromosome"/>
</dbReference>
<name>A0A2D2D460_METT3</name>
<protein>
    <submittedName>
        <fullName evidence="14">Biopolymer transporter ExbD</fullName>
    </submittedName>
</protein>
<keyword evidence="7" id="KW-0997">Cell inner membrane</keyword>
<comment type="function">
    <text evidence="1">Involved in the TonB-dependent energy-dependent transport of various receptor-bound substrates.</text>
</comment>
<dbReference type="GO" id="GO:0015031">
    <property type="term" value="P:protein transport"/>
    <property type="evidence" value="ECO:0007669"/>
    <property type="project" value="UniProtKB-KW"/>
</dbReference>
<evidence type="ECO:0000256" key="13">
    <source>
        <dbReference type="SAM" id="Phobius"/>
    </source>
</evidence>
<dbReference type="GO" id="GO:0022857">
    <property type="term" value="F:transmembrane transporter activity"/>
    <property type="evidence" value="ECO:0007669"/>
    <property type="project" value="InterPro"/>
</dbReference>
<sequence>MAGLPTRFKNGDSLYQPLADINVTPLVDVMLVLLIIFMVTAPLLAKGMKVNLPQSKAAQPLNPKEPIVIVVSKEGKVALGADEVAPEALVDMVRAAMGDDLSRVVHLRGDKEANYGEVIAVMDRLAMNGITHLAILTDSRSKTGQAAAGVAPAVGAAPAAAPAPAAVPAPAGGAAK</sequence>
<gene>
    <name evidence="14" type="ORF">CQW49_19030</name>
</gene>
<accession>A0A2D2D460</accession>
<organism evidence="14 15">
    <name type="scientific">Methylosinus trichosporium (strain ATCC 35070 / NCIMB 11131 / UNIQEM 75 / OB3b)</name>
    <dbReference type="NCBI Taxonomy" id="595536"/>
    <lineage>
        <taxon>Bacteria</taxon>
        <taxon>Pseudomonadati</taxon>
        <taxon>Pseudomonadota</taxon>
        <taxon>Alphaproteobacteria</taxon>
        <taxon>Hyphomicrobiales</taxon>
        <taxon>Methylocystaceae</taxon>
        <taxon>Methylosinus</taxon>
    </lineage>
</organism>
<dbReference type="InterPro" id="IPR003400">
    <property type="entry name" value="ExbD"/>
</dbReference>
<evidence type="ECO:0000256" key="2">
    <source>
        <dbReference type="ARBA" id="ARBA00004249"/>
    </source>
</evidence>
<evidence type="ECO:0000256" key="4">
    <source>
        <dbReference type="ARBA" id="ARBA00011471"/>
    </source>
</evidence>
<evidence type="ECO:0000256" key="3">
    <source>
        <dbReference type="ARBA" id="ARBA00005811"/>
    </source>
</evidence>
<keyword evidence="9 12" id="KW-0653">Protein transport</keyword>
<evidence type="ECO:0000256" key="10">
    <source>
        <dbReference type="ARBA" id="ARBA00022989"/>
    </source>
</evidence>
<keyword evidence="11 13" id="KW-0472">Membrane</keyword>
<comment type="subcellular location">
    <subcellularLocation>
        <location evidence="2">Cell inner membrane</location>
        <topology evidence="2">Single-pass type II membrane protein</topology>
    </subcellularLocation>
    <subcellularLocation>
        <location evidence="12">Cell membrane</location>
        <topology evidence="12">Single-pass type II membrane protein</topology>
    </subcellularLocation>
</comment>
<comment type="similarity">
    <text evidence="3 12">Belongs to the ExbD/TolR family.</text>
</comment>
<dbReference type="STRING" id="595536.GCA_000178815_01386"/>
<evidence type="ECO:0000256" key="12">
    <source>
        <dbReference type="RuleBase" id="RU003879"/>
    </source>
</evidence>
<dbReference type="Pfam" id="PF02472">
    <property type="entry name" value="ExbD"/>
    <property type="match status" value="1"/>
</dbReference>
<evidence type="ECO:0000256" key="11">
    <source>
        <dbReference type="ARBA" id="ARBA00023136"/>
    </source>
</evidence>
<dbReference type="EMBL" id="CP023737">
    <property type="protein sequence ID" value="ATQ69744.1"/>
    <property type="molecule type" value="Genomic_DNA"/>
</dbReference>
<dbReference type="KEGG" id="mtw:CQW49_19030"/>
<dbReference type="PANTHER" id="PTHR30558:SF12">
    <property type="entry name" value="BIOPOLYMER TRANSPORT PROTEIN EXBD"/>
    <property type="match status" value="1"/>
</dbReference>
<comment type="subunit">
    <text evidence="4">The accessory proteins ExbB and ExbD seem to form a complex with TonB.</text>
</comment>
<dbReference type="RefSeq" id="WP_003612953.1">
    <property type="nucleotide sequence ID" value="NZ_ADVE02000001.1"/>
</dbReference>
<feature type="transmembrane region" description="Helical" evidence="13">
    <location>
        <begin position="23"/>
        <end position="45"/>
    </location>
</feature>
<keyword evidence="10 13" id="KW-1133">Transmembrane helix</keyword>
<keyword evidence="15" id="KW-1185">Reference proteome</keyword>
<keyword evidence="5 12" id="KW-0813">Transport</keyword>
<reference evidence="15" key="1">
    <citation type="submission" date="2017-10" db="EMBL/GenBank/DDBJ databases">
        <title>Completed PacBio SMRT sequence of Methylosinus trichosporium OB3b reveals presence of a third large plasmid.</title>
        <authorList>
            <person name="Charles T.C."/>
            <person name="Lynch M.D.J."/>
            <person name="Heil J.R."/>
            <person name="Cheng J."/>
        </authorList>
    </citation>
    <scope>NUCLEOTIDE SEQUENCE [LARGE SCALE GENOMIC DNA]</scope>
    <source>
        <strain evidence="15">OB3b</strain>
    </source>
</reference>
<evidence type="ECO:0000256" key="8">
    <source>
        <dbReference type="ARBA" id="ARBA00022692"/>
    </source>
</evidence>
<evidence type="ECO:0000256" key="7">
    <source>
        <dbReference type="ARBA" id="ARBA00022519"/>
    </source>
</evidence>
<evidence type="ECO:0000313" key="14">
    <source>
        <dbReference type="EMBL" id="ATQ69744.1"/>
    </source>
</evidence>
<keyword evidence="8 12" id="KW-0812">Transmembrane</keyword>
<evidence type="ECO:0000256" key="9">
    <source>
        <dbReference type="ARBA" id="ARBA00022927"/>
    </source>
</evidence>
<dbReference type="PANTHER" id="PTHR30558">
    <property type="entry name" value="EXBD MEMBRANE COMPONENT OF PMF-DRIVEN MACROMOLECULE IMPORT SYSTEM"/>
    <property type="match status" value="1"/>
</dbReference>
<evidence type="ECO:0000256" key="1">
    <source>
        <dbReference type="ARBA" id="ARBA00003540"/>
    </source>
</evidence>
<keyword evidence="6" id="KW-1003">Cell membrane</keyword>